<feature type="compositionally biased region" description="Basic and acidic residues" evidence="3">
    <location>
        <begin position="125"/>
        <end position="143"/>
    </location>
</feature>
<evidence type="ECO:0000256" key="3">
    <source>
        <dbReference type="SAM" id="MobiDB-lite"/>
    </source>
</evidence>
<dbReference type="InterPro" id="IPR011993">
    <property type="entry name" value="PH-like_dom_sf"/>
</dbReference>
<feature type="compositionally biased region" description="Polar residues" evidence="3">
    <location>
        <begin position="185"/>
        <end position="204"/>
    </location>
</feature>
<feature type="region of interest" description="Disordered" evidence="3">
    <location>
        <begin position="496"/>
        <end position="582"/>
    </location>
</feature>
<dbReference type="PROSITE" id="PS50196">
    <property type="entry name" value="RANBD1"/>
    <property type="match status" value="1"/>
</dbReference>
<feature type="compositionally biased region" description="Low complexity" evidence="3">
    <location>
        <begin position="242"/>
        <end position="253"/>
    </location>
</feature>
<comment type="caution">
    <text evidence="5">The sequence shown here is derived from an EMBL/GenBank/DDBJ whole genome shotgun (WGS) entry which is preliminary data.</text>
</comment>
<feature type="compositionally biased region" description="Basic and acidic residues" evidence="3">
    <location>
        <begin position="153"/>
        <end position="184"/>
    </location>
</feature>
<gene>
    <name evidence="5" type="ORF">KHLLAP_LOCUS12756</name>
</gene>
<feature type="compositionally biased region" description="Basic residues" evidence="3">
    <location>
        <begin position="572"/>
        <end position="582"/>
    </location>
</feature>
<name>A0AAI8YPG3_9PEZI</name>
<dbReference type="Pfam" id="PF00638">
    <property type="entry name" value="Ran_BP1"/>
    <property type="match status" value="1"/>
</dbReference>
<evidence type="ECO:0000313" key="5">
    <source>
        <dbReference type="EMBL" id="CAJ2512288.1"/>
    </source>
</evidence>
<evidence type="ECO:0000256" key="2">
    <source>
        <dbReference type="ARBA" id="ARBA00023242"/>
    </source>
</evidence>
<feature type="compositionally biased region" description="Basic and acidic residues" evidence="3">
    <location>
        <begin position="328"/>
        <end position="344"/>
    </location>
</feature>
<feature type="compositionally biased region" description="Low complexity" evidence="3">
    <location>
        <begin position="497"/>
        <end position="510"/>
    </location>
</feature>
<feature type="compositionally biased region" description="Polar residues" evidence="3">
    <location>
        <begin position="1"/>
        <end position="10"/>
    </location>
</feature>
<accession>A0AAI8YPG3</accession>
<dbReference type="AlphaFoldDB" id="A0AAI8YPG3"/>
<dbReference type="GO" id="GO:0005634">
    <property type="term" value="C:nucleus"/>
    <property type="evidence" value="ECO:0007669"/>
    <property type="project" value="UniProtKB-SubCell"/>
</dbReference>
<dbReference type="InterPro" id="IPR000156">
    <property type="entry name" value="Ran_bind_dom"/>
</dbReference>
<feature type="compositionally biased region" description="Basic and acidic residues" evidence="3">
    <location>
        <begin position="57"/>
        <end position="74"/>
    </location>
</feature>
<dbReference type="Proteomes" id="UP001295740">
    <property type="component" value="Unassembled WGS sequence"/>
</dbReference>
<dbReference type="PANTHER" id="PTHR23138">
    <property type="entry name" value="RAN BINDING PROTEIN"/>
    <property type="match status" value="1"/>
</dbReference>
<evidence type="ECO:0000256" key="1">
    <source>
        <dbReference type="ARBA" id="ARBA00004123"/>
    </source>
</evidence>
<dbReference type="EMBL" id="CAUWAG010000019">
    <property type="protein sequence ID" value="CAJ2512288.1"/>
    <property type="molecule type" value="Genomic_DNA"/>
</dbReference>
<protein>
    <submittedName>
        <fullName evidence="5">Uu.00g053030.m01.CDS01</fullName>
    </submittedName>
</protein>
<sequence length="582" mass="60808">MATNKRSPTPDNLAAEDPDTAATRKELRQTAISERPNLSAMAATDPDPKASAPKTASSEDKAPGEASTPDRESAEAPSDSVKEQVASPKKKRAHDEVDEQRDSTAGTNGDVSPLPANGSALSRTNRSEPEKKRPRDVSSESKADTAAPATLSDSKETPKTGDKEGESAIEKSTETASEKDEKVTSETAFKSSGISGFATQSSPFLQAGGTKPLSSFASASGSQSPFGLTSSASSTGSVFGQGASSSLANGSSSPFGQMGGSSKPFGSSALGGTFGSSVGGSKLSNFGKPGESFKSSKPARPFGAPVSEEEDNDDGDEEGTSDNDKEDNENKDGEDEKSVVGDDKKKTKLQRVAVDDGEAGEVTIFQARAKLYNLDKASSAWKERGAGNLKINVPIPCVDINEDTGGPIPGSFDASTLEDSEPKVVRLIMRQDSTHRVILNTVLIPAMKFQEKSTVKATCVLFTAIEDGGAVSIQMKMSPANAKSFLNEVGKVQRELQSAATKAAPSAPKAPQEPPRILRDYLTASISRDDDGGEPSNEIDSHNSSPRSPGSPGSAAKRKADKDEVKDSAMRTSKRNRASSSF</sequence>
<feature type="region of interest" description="Disordered" evidence="3">
    <location>
        <begin position="1"/>
        <end position="344"/>
    </location>
</feature>
<feature type="compositionally biased region" description="Acidic residues" evidence="3">
    <location>
        <begin position="307"/>
        <end position="327"/>
    </location>
</feature>
<proteinExistence type="predicted"/>
<dbReference type="SUPFAM" id="SSF50729">
    <property type="entry name" value="PH domain-like"/>
    <property type="match status" value="1"/>
</dbReference>
<evidence type="ECO:0000259" key="4">
    <source>
        <dbReference type="PROSITE" id="PS50196"/>
    </source>
</evidence>
<feature type="compositionally biased region" description="Polar residues" evidence="3">
    <location>
        <begin position="228"/>
        <end position="238"/>
    </location>
</feature>
<evidence type="ECO:0000313" key="6">
    <source>
        <dbReference type="Proteomes" id="UP001295740"/>
    </source>
</evidence>
<keyword evidence="2" id="KW-0539">Nucleus</keyword>
<feature type="compositionally biased region" description="Low complexity" evidence="3">
    <location>
        <begin position="214"/>
        <end position="227"/>
    </location>
</feature>
<feature type="compositionally biased region" description="Basic and acidic residues" evidence="3">
    <location>
        <begin position="558"/>
        <end position="569"/>
    </location>
</feature>
<dbReference type="InterPro" id="IPR045255">
    <property type="entry name" value="RanBP1-like"/>
</dbReference>
<keyword evidence="6" id="KW-1185">Reference proteome</keyword>
<dbReference type="PANTHER" id="PTHR23138:SF142">
    <property type="entry name" value="RAN-BINDING PROTEIN 3B-RELATED"/>
    <property type="match status" value="1"/>
</dbReference>
<reference evidence="5" key="1">
    <citation type="submission" date="2023-10" db="EMBL/GenBank/DDBJ databases">
        <authorList>
            <person name="Hackl T."/>
        </authorList>
    </citation>
    <scope>NUCLEOTIDE SEQUENCE</scope>
</reference>
<feature type="domain" description="RanBD1" evidence="4">
    <location>
        <begin position="335"/>
        <end position="451"/>
    </location>
</feature>
<comment type="subcellular location">
    <subcellularLocation>
        <location evidence="1">Nucleus</location>
    </subcellularLocation>
</comment>
<dbReference type="SMART" id="SM00160">
    <property type="entry name" value="RanBD"/>
    <property type="match status" value="1"/>
</dbReference>
<feature type="compositionally biased region" description="Low complexity" evidence="3">
    <location>
        <begin position="544"/>
        <end position="554"/>
    </location>
</feature>
<organism evidence="5 6">
    <name type="scientific">Anthostomella pinea</name>
    <dbReference type="NCBI Taxonomy" id="933095"/>
    <lineage>
        <taxon>Eukaryota</taxon>
        <taxon>Fungi</taxon>
        <taxon>Dikarya</taxon>
        <taxon>Ascomycota</taxon>
        <taxon>Pezizomycotina</taxon>
        <taxon>Sordariomycetes</taxon>
        <taxon>Xylariomycetidae</taxon>
        <taxon>Xylariales</taxon>
        <taxon>Xylariaceae</taxon>
        <taxon>Anthostomella</taxon>
    </lineage>
</organism>
<dbReference type="Gene3D" id="2.30.29.30">
    <property type="entry name" value="Pleckstrin-homology domain (PH domain)/Phosphotyrosine-binding domain (PTB)"/>
    <property type="match status" value="1"/>
</dbReference>